<gene>
    <name evidence="1" type="ORF">LAX5112_00274</name>
</gene>
<dbReference type="RefSeq" id="WP_055670254.1">
    <property type="nucleotide sequence ID" value="NZ_CXWD01000001.1"/>
</dbReference>
<evidence type="ECO:0008006" key="3">
    <source>
        <dbReference type="Google" id="ProtNLM"/>
    </source>
</evidence>
<organism evidence="1 2">
    <name type="scientific">Roseibium alexandrii</name>
    <dbReference type="NCBI Taxonomy" id="388408"/>
    <lineage>
        <taxon>Bacteria</taxon>
        <taxon>Pseudomonadati</taxon>
        <taxon>Pseudomonadota</taxon>
        <taxon>Alphaproteobacteria</taxon>
        <taxon>Hyphomicrobiales</taxon>
        <taxon>Stappiaceae</taxon>
        <taxon>Roseibium</taxon>
    </lineage>
</organism>
<proteinExistence type="predicted"/>
<protein>
    <recommendedName>
        <fullName evidence="3">DUF2848 domain-containing protein</fullName>
    </recommendedName>
</protein>
<dbReference type="Proteomes" id="UP000053235">
    <property type="component" value="Unassembled WGS sequence"/>
</dbReference>
<dbReference type="Pfam" id="PF11010">
    <property type="entry name" value="DUF2848"/>
    <property type="match status" value="1"/>
</dbReference>
<reference evidence="2" key="1">
    <citation type="submission" date="2015-07" db="EMBL/GenBank/DDBJ databases">
        <authorList>
            <person name="Rodrigo-Torres Lidia"/>
            <person name="Arahal R.David."/>
        </authorList>
    </citation>
    <scope>NUCLEOTIDE SEQUENCE [LARGE SCALE GENOMIC DNA]</scope>
    <source>
        <strain evidence="2">CECT 5112</strain>
    </source>
</reference>
<evidence type="ECO:0000313" key="1">
    <source>
        <dbReference type="EMBL" id="CTQ64373.1"/>
    </source>
</evidence>
<dbReference type="AlphaFoldDB" id="A0A0M6ZSH0"/>
<name>A0A0M6ZSH0_9HYPH</name>
<keyword evidence="2" id="KW-1185">Reference proteome</keyword>
<evidence type="ECO:0000313" key="2">
    <source>
        <dbReference type="Proteomes" id="UP000053235"/>
    </source>
</evidence>
<dbReference type="EMBL" id="CXWD01000001">
    <property type="protein sequence ID" value="CTQ64373.1"/>
    <property type="molecule type" value="Genomic_DNA"/>
</dbReference>
<dbReference type="STRING" id="388408.LAX5112_00274"/>
<dbReference type="OrthoDB" id="9792678at2"/>
<sequence length="217" mass="23573">MKFTTSEGVLESTPQRLIVAGWTGRNKAAVDHHIAELEAIGVPAPSTVPLYYQCAPELLTQAPQIQVVGKETSGEAEPFLIGINGRIWLGLASDHTDRALETYSVAHSKQIAAKPVAGELWPFESVRGHPDEIVLQSWILEEGAWTLYQDGTLAAIRPLRDLMDGANFQDGTAMLCGTLPAIGGVRPAADFKMRMYDPKTSREITWAYSTLALDAVA</sequence>
<dbReference type="InterPro" id="IPR021269">
    <property type="entry name" value="DUF2848"/>
</dbReference>
<accession>A0A0M6ZSH0</accession>